<comment type="caution">
    <text evidence="1">The sequence shown here is derived from an EMBL/GenBank/DDBJ whole genome shotgun (WGS) entry which is preliminary data.</text>
</comment>
<gene>
    <name evidence="1" type="ORF">ACFSF0_05440</name>
</gene>
<name>A0ABW4KSG0_9BURK</name>
<dbReference type="EMBL" id="JBHUEJ010000015">
    <property type="protein sequence ID" value="MFD1710037.1"/>
    <property type="molecule type" value="Genomic_DNA"/>
</dbReference>
<protein>
    <submittedName>
        <fullName evidence="1">DUF2917 domain-containing protein</fullName>
    </submittedName>
</protein>
<dbReference type="Pfam" id="PF11142">
    <property type="entry name" value="DUF2917"/>
    <property type="match status" value="1"/>
</dbReference>
<organism evidence="1 2">
    <name type="scientific">Ottowia flava</name>
    <dbReference type="NCBI Taxonomy" id="2675430"/>
    <lineage>
        <taxon>Bacteria</taxon>
        <taxon>Pseudomonadati</taxon>
        <taxon>Pseudomonadota</taxon>
        <taxon>Betaproteobacteria</taxon>
        <taxon>Burkholderiales</taxon>
        <taxon>Comamonadaceae</taxon>
        <taxon>Ottowia</taxon>
    </lineage>
</organism>
<keyword evidence="2" id="KW-1185">Reference proteome</keyword>
<dbReference type="InterPro" id="IPR021317">
    <property type="entry name" value="DUF2917"/>
</dbReference>
<dbReference type="RefSeq" id="WP_147911811.1">
    <property type="nucleotide sequence ID" value="NZ_JBHUEJ010000015.1"/>
</dbReference>
<proteinExistence type="predicted"/>
<sequence>MRHHPDALSPLALRAQARGLFTLPAGQAQRWHACRTGELRVVRGLMWVTFDGPHPGTEAGPQGDVFVRAGERLVLPAGARPVLESVATPQQALGDAAFSWHAGQPLRSAAADLARALVDAGHAFVRLLGGGRGPRGA</sequence>
<accession>A0ABW4KSG0</accession>
<dbReference type="Proteomes" id="UP001597304">
    <property type="component" value="Unassembled WGS sequence"/>
</dbReference>
<reference evidence="2" key="1">
    <citation type="journal article" date="2019" name="Int. J. Syst. Evol. Microbiol.">
        <title>The Global Catalogue of Microorganisms (GCM) 10K type strain sequencing project: providing services to taxonomists for standard genome sequencing and annotation.</title>
        <authorList>
            <consortium name="The Broad Institute Genomics Platform"/>
            <consortium name="The Broad Institute Genome Sequencing Center for Infectious Disease"/>
            <person name="Wu L."/>
            <person name="Ma J."/>
        </authorList>
    </citation>
    <scope>NUCLEOTIDE SEQUENCE [LARGE SCALE GENOMIC DNA]</scope>
    <source>
        <strain evidence="2">LMG 29247</strain>
    </source>
</reference>
<evidence type="ECO:0000313" key="1">
    <source>
        <dbReference type="EMBL" id="MFD1710037.1"/>
    </source>
</evidence>
<evidence type="ECO:0000313" key="2">
    <source>
        <dbReference type="Proteomes" id="UP001597304"/>
    </source>
</evidence>